<keyword evidence="10" id="KW-0233">DNA recombination</keyword>
<gene>
    <name evidence="14" type="primary">recU</name>
    <name evidence="14" type="ORF">EUAN_07160</name>
</gene>
<dbReference type="GO" id="GO:0016787">
    <property type="term" value="F:hydrolase activity"/>
    <property type="evidence" value="ECO:0007669"/>
    <property type="project" value="UniProtKB-KW"/>
</dbReference>
<dbReference type="EMBL" id="MKIE01000002">
    <property type="protein sequence ID" value="OHW62932.1"/>
    <property type="molecule type" value="Genomic_DNA"/>
</dbReference>
<dbReference type="SUPFAM" id="SSF52980">
    <property type="entry name" value="Restriction endonuclease-like"/>
    <property type="match status" value="1"/>
</dbReference>
<evidence type="ECO:0000256" key="8">
    <source>
        <dbReference type="ARBA" id="ARBA00022801"/>
    </source>
</evidence>
<dbReference type="GO" id="GO:0046872">
    <property type="term" value="F:metal ion binding"/>
    <property type="evidence" value="ECO:0007669"/>
    <property type="project" value="UniProtKB-KW"/>
</dbReference>
<organism evidence="14 15">
    <name type="scientific">Andreesenia angusta</name>
    <dbReference type="NCBI Taxonomy" id="39480"/>
    <lineage>
        <taxon>Bacteria</taxon>
        <taxon>Bacillati</taxon>
        <taxon>Bacillota</taxon>
        <taxon>Tissierellia</taxon>
        <taxon>Tissierellales</taxon>
        <taxon>Gottschalkiaceae</taxon>
        <taxon>Andreesenia</taxon>
    </lineage>
</organism>
<dbReference type="Pfam" id="PF03838">
    <property type="entry name" value="RecU"/>
    <property type="match status" value="1"/>
</dbReference>
<keyword evidence="15" id="KW-1185">Reference proteome</keyword>
<evidence type="ECO:0000256" key="13">
    <source>
        <dbReference type="ARBA" id="ARBA00029523"/>
    </source>
</evidence>
<evidence type="ECO:0000256" key="11">
    <source>
        <dbReference type="ARBA" id="ARBA00023204"/>
    </source>
</evidence>
<name>A0A1S1V8L2_9FIRM</name>
<keyword evidence="11" id="KW-0234">DNA repair</keyword>
<comment type="cofactor">
    <cofactor evidence="1">
        <name>Mg(2+)</name>
        <dbReference type="ChEBI" id="CHEBI:18420"/>
    </cofactor>
</comment>
<reference evidence="14 15" key="1">
    <citation type="submission" date="2016-09" db="EMBL/GenBank/DDBJ databases">
        <title>Genome sequence of Eubacterium angustum.</title>
        <authorList>
            <person name="Poehlein A."/>
            <person name="Daniel R."/>
        </authorList>
    </citation>
    <scope>NUCLEOTIDE SEQUENCE [LARGE SCALE GENOMIC DNA]</scope>
    <source>
        <strain evidence="14 15">DSM 1989</strain>
    </source>
</reference>
<evidence type="ECO:0000256" key="9">
    <source>
        <dbReference type="ARBA" id="ARBA00022842"/>
    </source>
</evidence>
<dbReference type="GO" id="GO:0005737">
    <property type="term" value="C:cytoplasm"/>
    <property type="evidence" value="ECO:0007669"/>
    <property type="project" value="UniProtKB-SubCell"/>
</dbReference>
<dbReference type="GO" id="GO:0004519">
    <property type="term" value="F:endonuclease activity"/>
    <property type="evidence" value="ECO:0007669"/>
    <property type="project" value="UniProtKB-KW"/>
</dbReference>
<dbReference type="Gene3D" id="3.40.1350.10">
    <property type="match status" value="1"/>
</dbReference>
<proteinExistence type="inferred from homology"/>
<keyword evidence="7" id="KW-0227">DNA damage</keyword>
<dbReference type="GO" id="GO:0006281">
    <property type="term" value="P:DNA repair"/>
    <property type="evidence" value="ECO:0007669"/>
    <property type="project" value="UniProtKB-KW"/>
</dbReference>
<sequence>MKDINRIRGKQSRAIGELFEMYIDSTCKWYERESVAVIEKTPEPMKVISSSKQGRFTAVFEKRAQPDYKGVIGGGRAVVFEAKHTDGDRIAQSRVTEAQAESLTRYSSLGAECFVLVSVQLRAFYKVPWDTWTQMKSIYGRKHMTLIDLEDYRVAFTGGVIRFLE</sequence>
<keyword evidence="9" id="KW-0460">Magnesium</keyword>
<dbReference type="InterPro" id="IPR004612">
    <property type="entry name" value="Resolv_RecU"/>
</dbReference>
<keyword evidence="5" id="KW-0479">Metal-binding</keyword>
<evidence type="ECO:0000313" key="15">
    <source>
        <dbReference type="Proteomes" id="UP000180254"/>
    </source>
</evidence>
<dbReference type="RefSeq" id="WP_071061769.1">
    <property type="nucleotide sequence ID" value="NZ_MKIE01000002.1"/>
</dbReference>
<protein>
    <recommendedName>
        <fullName evidence="13">Holliday junction resolvase RecU</fullName>
    </recommendedName>
</protein>
<keyword evidence="8" id="KW-0378">Hydrolase</keyword>
<evidence type="ECO:0000256" key="6">
    <source>
        <dbReference type="ARBA" id="ARBA00022759"/>
    </source>
</evidence>
<evidence type="ECO:0000256" key="5">
    <source>
        <dbReference type="ARBA" id="ARBA00022723"/>
    </source>
</evidence>
<keyword evidence="4" id="KW-0540">Nuclease</keyword>
<keyword evidence="6" id="KW-0255">Endonuclease</keyword>
<evidence type="ECO:0000256" key="7">
    <source>
        <dbReference type="ARBA" id="ARBA00022763"/>
    </source>
</evidence>
<evidence type="ECO:0000256" key="2">
    <source>
        <dbReference type="ARBA" id="ARBA00004496"/>
    </source>
</evidence>
<comment type="similarity">
    <text evidence="12">Belongs to the RecU family.</text>
</comment>
<evidence type="ECO:0000256" key="12">
    <source>
        <dbReference type="ARBA" id="ARBA00023447"/>
    </source>
</evidence>
<evidence type="ECO:0000256" key="3">
    <source>
        <dbReference type="ARBA" id="ARBA00022490"/>
    </source>
</evidence>
<evidence type="ECO:0000256" key="4">
    <source>
        <dbReference type="ARBA" id="ARBA00022722"/>
    </source>
</evidence>
<dbReference type="AlphaFoldDB" id="A0A1S1V8L2"/>
<dbReference type="GO" id="GO:0006310">
    <property type="term" value="P:DNA recombination"/>
    <property type="evidence" value="ECO:0007669"/>
    <property type="project" value="UniProtKB-KW"/>
</dbReference>
<dbReference type="InterPro" id="IPR011856">
    <property type="entry name" value="tRNA_endonuc-like_dom_sf"/>
</dbReference>
<dbReference type="GO" id="GO:0003676">
    <property type="term" value="F:nucleic acid binding"/>
    <property type="evidence" value="ECO:0007669"/>
    <property type="project" value="InterPro"/>
</dbReference>
<dbReference type="Proteomes" id="UP000180254">
    <property type="component" value="Unassembled WGS sequence"/>
</dbReference>
<comment type="subcellular location">
    <subcellularLocation>
        <location evidence="2">Cytoplasm</location>
    </subcellularLocation>
</comment>
<accession>A0A1S1V8L2</accession>
<evidence type="ECO:0000313" key="14">
    <source>
        <dbReference type="EMBL" id="OHW62932.1"/>
    </source>
</evidence>
<comment type="caution">
    <text evidence="14">The sequence shown here is derived from an EMBL/GenBank/DDBJ whole genome shotgun (WGS) entry which is preliminary data.</text>
</comment>
<dbReference type="InterPro" id="IPR011335">
    <property type="entry name" value="Restrct_endonuc-II-like"/>
</dbReference>
<dbReference type="STRING" id="39480.EUAN_07160"/>
<keyword evidence="3" id="KW-0963">Cytoplasm</keyword>
<evidence type="ECO:0000256" key="10">
    <source>
        <dbReference type="ARBA" id="ARBA00023172"/>
    </source>
</evidence>
<evidence type="ECO:0000256" key="1">
    <source>
        <dbReference type="ARBA" id="ARBA00001946"/>
    </source>
</evidence>